<protein>
    <recommendedName>
        <fullName evidence="5">DUF4178 domain-containing protein</fullName>
    </recommendedName>
</protein>
<reference evidence="3 4" key="1">
    <citation type="submission" date="2020-08" db="EMBL/GenBank/DDBJ databases">
        <title>A Genomic Blueprint of the Chicken Gut Microbiome.</title>
        <authorList>
            <person name="Gilroy R."/>
            <person name="Ravi A."/>
            <person name="Getino M."/>
            <person name="Pursley I."/>
            <person name="Horton D.L."/>
            <person name="Alikhan N.-F."/>
            <person name="Baker D."/>
            <person name="Gharbi K."/>
            <person name="Hall N."/>
            <person name="Watson M."/>
            <person name="Adriaenssens E.M."/>
            <person name="Foster-Nyarko E."/>
            <person name="Jarju S."/>
            <person name="Secka A."/>
            <person name="Antonio M."/>
            <person name="Oren A."/>
            <person name="Chaudhuri R."/>
            <person name="La Ragione R.M."/>
            <person name="Hildebrand F."/>
            <person name="Pallen M.J."/>
        </authorList>
    </citation>
    <scope>NUCLEOTIDE SEQUENCE [LARGE SCALE GENOMIC DNA]</scope>
    <source>
        <strain evidence="3 4">Sa3CUA2</strain>
    </source>
</reference>
<keyword evidence="2" id="KW-0472">Membrane</keyword>
<accession>A0ABR8QF35</accession>
<keyword evidence="2" id="KW-1133">Transmembrane helix</keyword>
<gene>
    <name evidence="3" type="ORF">H9657_12240</name>
</gene>
<dbReference type="RefSeq" id="WP_191783702.1">
    <property type="nucleotide sequence ID" value="NZ_JACSQV010000010.1"/>
</dbReference>
<feature type="compositionally biased region" description="Acidic residues" evidence="1">
    <location>
        <begin position="212"/>
        <end position="232"/>
    </location>
</feature>
<feature type="compositionally biased region" description="Low complexity" evidence="1">
    <location>
        <begin position="1"/>
        <end position="19"/>
    </location>
</feature>
<sequence length="232" mass="25125">MAPLRGRAGASAGSRDAAAVTGHRASEHDAWLLRTQPVLTATVVEVRPPLTARGEADVVVEVDGRRARLALSYPEIDDAAPGATVEVVVDPEDPAHVLATTSHDDWAYAWWAEVLLWVMLTPVCVVLARWRMPQRAAVRAARTASLTHPARVLVVGTRWATLDVGGERWVFSGQAPAGEHVVLMGEPRDGSWVVLDDGRTRLPDEPLRAPWGDEDEGDEGVCDEAEQADPAW</sequence>
<feature type="region of interest" description="Disordered" evidence="1">
    <location>
        <begin position="1"/>
        <end position="20"/>
    </location>
</feature>
<comment type="caution">
    <text evidence="3">The sequence shown here is derived from an EMBL/GenBank/DDBJ whole genome shotgun (WGS) entry which is preliminary data.</text>
</comment>
<evidence type="ECO:0000313" key="3">
    <source>
        <dbReference type="EMBL" id="MBD7919041.1"/>
    </source>
</evidence>
<keyword evidence="2" id="KW-0812">Transmembrane</keyword>
<evidence type="ECO:0000256" key="2">
    <source>
        <dbReference type="SAM" id="Phobius"/>
    </source>
</evidence>
<keyword evidence="4" id="KW-1185">Reference proteome</keyword>
<evidence type="ECO:0000256" key="1">
    <source>
        <dbReference type="SAM" id="MobiDB-lite"/>
    </source>
</evidence>
<feature type="transmembrane region" description="Helical" evidence="2">
    <location>
        <begin position="108"/>
        <end position="130"/>
    </location>
</feature>
<dbReference type="Proteomes" id="UP000604241">
    <property type="component" value="Unassembled WGS sequence"/>
</dbReference>
<feature type="region of interest" description="Disordered" evidence="1">
    <location>
        <begin position="201"/>
        <end position="232"/>
    </location>
</feature>
<dbReference type="EMBL" id="JACSQV010000010">
    <property type="protein sequence ID" value="MBD7919041.1"/>
    <property type="molecule type" value="Genomic_DNA"/>
</dbReference>
<organism evidence="3 4">
    <name type="scientific">Cellulomonas avistercoris</name>
    <dbReference type="NCBI Taxonomy" id="2762242"/>
    <lineage>
        <taxon>Bacteria</taxon>
        <taxon>Bacillati</taxon>
        <taxon>Actinomycetota</taxon>
        <taxon>Actinomycetes</taxon>
        <taxon>Micrococcales</taxon>
        <taxon>Cellulomonadaceae</taxon>
        <taxon>Cellulomonas</taxon>
    </lineage>
</organism>
<evidence type="ECO:0008006" key="5">
    <source>
        <dbReference type="Google" id="ProtNLM"/>
    </source>
</evidence>
<proteinExistence type="predicted"/>
<evidence type="ECO:0000313" key="4">
    <source>
        <dbReference type="Proteomes" id="UP000604241"/>
    </source>
</evidence>
<name>A0ABR8QF35_9CELL</name>